<dbReference type="Proteomes" id="UP000523087">
    <property type="component" value="Unassembled WGS sequence"/>
</dbReference>
<reference evidence="20 21" key="1">
    <citation type="submission" date="2020-07" db="EMBL/GenBank/DDBJ databases">
        <title>Genomic Encyclopedia of Type Strains, Phase IV (KMG-IV): sequencing the most valuable type-strain genomes for metagenomic binning, comparative biology and taxonomic classification.</title>
        <authorList>
            <person name="Goeker M."/>
        </authorList>
    </citation>
    <scope>NUCLEOTIDE SEQUENCE [LARGE SCALE GENOMIC DNA]</scope>
    <source>
        <strain evidence="20 21">DSM 15730</strain>
    </source>
</reference>
<accession>A0A7V9Z3T0</accession>
<keyword evidence="12 19" id="KW-0472">Membrane</keyword>
<dbReference type="InterPro" id="IPR033717">
    <property type="entry name" value="UDPK"/>
</dbReference>
<dbReference type="InterPro" id="IPR036945">
    <property type="entry name" value="DAGK_sf"/>
</dbReference>
<dbReference type="GO" id="GO:0005886">
    <property type="term" value="C:plasma membrane"/>
    <property type="evidence" value="ECO:0007669"/>
    <property type="project" value="UniProtKB-SubCell"/>
</dbReference>
<comment type="similarity">
    <text evidence="2">Belongs to the bacterial diacylglycerol kinase family.</text>
</comment>
<proteinExistence type="inferred from homology"/>
<evidence type="ECO:0000313" key="20">
    <source>
        <dbReference type="EMBL" id="MBA2873522.1"/>
    </source>
</evidence>
<feature type="binding site" evidence="17">
    <location>
        <begin position="82"/>
        <end position="84"/>
    </location>
    <ligand>
        <name>ATP</name>
        <dbReference type="ChEBI" id="CHEBI:30616"/>
    </ligand>
</feature>
<keyword evidence="18" id="KW-0460">Magnesium</keyword>
<dbReference type="PANTHER" id="PTHR34299:SF1">
    <property type="entry name" value="DIACYLGLYCEROL KINASE"/>
    <property type="match status" value="1"/>
</dbReference>
<evidence type="ECO:0000256" key="11">
    <source>
        <dbReference type="ARBA" id="ARBA00023098"/>
    </source>
</evidence>
<evidence type="ECO:0000256" key="6">
    <source>
        <dbReference type="ARBA" id="ARBA00022692"/>
    </source>
</evidence>
<evidence type="ECO:0000256" key="18">
    <source>
        <dbReference type="PIRSR" id="PIRSR600829-4"/>
    </source>
</evidence>
<keyword evidence="5 20" id="KW-0808">Transferase</keyword>
<evidence type="ECO:0000256" key="17">
    <source>
        <dbReference type="PIRSR" id="PIRSR600829-3"/>
    </source>
</evidence>
<dbReference type="EC" id="2.7.1.66" evidence="20"/>
<dbReference type="RefSeq" id="WP_181554448.1">
    <property type="nucleotide sequence ID" value="NZ_JACDUT010000001.1"/>
</dbReference>
<dbReference type="PROSITE" id="PS01069">
    <property type="entry name" value="DAGK_PROKAR"/>
    <property type="match status" value="1"/>
</dbReference>
<dbReference type="EMBL" id="JACDUT010000001">
    <property type="protein sequence ID" value="MBA2873522.1"/>
    <property type="molecule type" value="Genomic_DNA"/>
</dbReference>
<dbReference type="GO" id="GO:0005524">
    <property type="term" value="F:ATP binding"/>
    <property type="evidence" value="ECO:0007669"/>
    <property type="project" value="UniProtKB-KW"/>
</dbReference>
<evidence type="ECO:0000256" key="12">
    <source>
        <dbReference type="ARBA" id="ARBA00023136"/>
    </source>
</evidence>
<evidence type="ECO:0000256" key="7">
    <source>
        <dbReference type="ARBA" id="ARBA00022741"/>
    </source>
</evidence>
<feature type="transmembrane region" description="Helical" evidence="19">
    <location>
        <begin position="30"/>
        <end position="47"/>
    </location>
</feature>
<evidence type="ECO:0000256" key="16">
    <source>
        <dbReference type="PIRSR" id="PIRSR600829-2"/>
    </source>
</evidence>
<evidence type="ECO:0000256" key="14">
    <source>
        <dbReference type="ARBA" id="ARBA00023264"/>
    </source>
</evidence>
<feature type="binding site" evidence="16">
    <location>
        <position position="66"/>
    </location>
    <ligand>
        <name>substrate</name>
    </ligand>
</feature>
<feature type="transmembrane region" description="Helical" evidence="19">
    <location>
        <begin position="53"/>
        <end position="72"/>
    </location>
</feature>
<dbReference type="GO" id="GO:0036433">
    <property type="term" value="F:di-trans, poly-cis-undecaprenol kinase activity"/>
    <property type="evidence" value="ECO:0007669"/>
    <property type="project" value="UniProtKB-EC"/>
</dbReference>
<evidence type="ECO:0000313" key="21">
    <source>
        <dbReference type="Proteomes" id="UP000523087"/>
    </source>
</evidence>
<evidence type="ECO:0000256" key="19">
    <source>
        <dbReference type="SAM" id="Phobius"/>
    </source>
</evidence>
<feature type="binding site" evidence="17">
    <location>
        <begin position="91"/>
        <end position="92"/>
    </location>
    <ligand>
        <name>ATP</name>
        <dbReference type="ChEBI" id="CHEBI:30616"/>
    </ligand>
</feature>
<evidence type="ECO:0000256" key="15">
    <source>
        <dbReference type="PIRSR" id="PIRSR600829-1"/>
    </source>
</evidence>
<keyword evidence="14" id="KW-1208">Phospholipid metabolism</keyword>
<comment type="cofactor">
    <cofactor evidence="18">
        <name>Mg(2+)</name>
        <dbReference type="ChEBI" id="CHEBI:18420"/>
    </cofactor>
    <text evidence="18">Mn(2+), Zn(2+), Cd(2+) and Co(2+) support activity to lesser extents.</text>
</comment>
<feature type="binding site" evidence="17">
    <location>
        <position position="73"/>
    </location>
    <ligand>
        <name>ATP</name>
        <dbReference type="ChEBI" id="CHEBI:30616"/>
    </ligand>
</feature>
<organism evidence="20 21">
    <name type="scientific">Thermaerobacillus caldiproteolyticus</name>
    <dbReference type="NCBI Taxonomy" id="247480"/>
    <lineage>
        <taxon>Bacteria</taxon>
        <taxon>Bacillati</taxon>
        <taxon>Bacillota</taxon>
        <taxon>Bacilli</taxon>
        <taxon>Bacillales</taxon>
        <taxon>Anoxybacillaceae</taxon>
        <taxon>Thermaerobacillus</taxon>
    </lineage>
</organism>
<sequence>MRSWKREAKSFAYAWTGIVMAIKEESHMKVHLFFAFIAIVTAFIVNISKTEWLILLVTIGMVISLEMVNTALERVVDLTTQELHPLAKAAKDIAAGAVLVGAMISVIIGIIIFLPYII</sequence>
<dbReference type="AlphaFoldDB" id="A0A7V9Z3T0"/>
<feature type="active site" description="Proton acceptor" evidence="15">
    <location>
        <position position="66"/>
    </location>
</feature>
<evidence type="ECO:0000256" key="2">
    <source>
        <dbReference type="ARBA" id="ARBA00005967"/>
    </source>
</evidence>
<feature type="binding site" evidence="17">
    <location>
        <position position="6"/>
    </location>
    <ligand>
        <name>ATP</name>
        <dbReference type="ChEBI" id="CHEBI:30616"/>
    </ligand>
</feature>
<keyword evidence="11" id="KW-0443">Lipid metabolism</keyword>
<feature type="transmembrane region" description="Helical" evidence="19">
    <location>
        <begin position="93"/>
        <end position="117"/>
    </location>
</feature>
<evidence type="ECO:0000256" key="4">
    <source>
        <dbReference type="ARBA" id="ARBA00022516"/>
    </source>
</evidence>
<dbReference type="CDD" id="cd14265">
    <property type="entry name" value="UDPK_IM_like"/>
    <property type="match status" value="1"/>
</dbReference>
<dbReference type="Gene3D" id="1.10.287.3610">
    <property type="match status" value="1"/>
</dbReference>
<keyword evidence="3" id="KW-1003">Cell membrane</keyword>
<dbReference type="InterPro" id="IPR000829">
    <property type="entry name" value="DAGK"/>
</dbReference>
<keyword evidence="4" id="KW-0444">Lipid biosynthesis</keyword>
<evidence type="ECO:0000256" key="8">
    <source>
        <dbReference type="ARBA" id="ARBA00022777"/>
    </source>
</evidence>
<keyword evidence="7 17" id="KW-0547">Nucleotide-binding</keyword>
<feature type="binding site" evidence="16">
    <location>
        <position position="6"/>
    </location>
    <ligand>
        <name>substrate</name>
    </ligand>
</feature>
<evidence type="ECO:0000256" key="13">
    <source>
        <dbReference type="ARBA" id="ARBA00023209"/>
    </source>
</evidence>
<feature type="binding site" evidence="17">
    <location>
        <position position="25"/>
    </location>
    <ligand>
        <name>ATP</name>
        <dbReference type="ChEBI" id="CHEBI:30616"/>
    </ligand>
</feature>
<feature type="binding site" evidence="18">
    <location>
        <position position="25"/>
    </location>
    <ligand>
        <name>a divalent metal cation</name>
        <dbReference type="ChEBI" id="CHEBI:60240"/>
    </ligand>
</feature>
<keyword evidence="10 19" id="KW-1133">Transmembrane helix</keyword>
<name>A0A7V9Z3T0_9BACL</name>
<evidence type="ECO:0000256" key="10">
    <source>
        <dbReference type="ARBA" id="ARBA00022989"/>
    </source>
</evidence>
<comment type="subcellular location">
    <subcellularLocation>
        <location evidence="1">Cell membrane</location>
        <topology evidence="1">Multi-pass membrane protein</topology>
    </subcellularLocation>
</comment>
<evidence type="ECO:0000256" key="1">
    <source>
        <dbReference type="ARBA" id="ARBA00004651"/>
    </source>
</evidence>
<feature type="binding site" evidence="18">
    <location>
        <position position="73"/>
    </location>
    <ligand>
        <name>a divalent metal cation</name>
        <dbReference type="ChEBI" id="CHEBI:60240"/>
    </ligand>
</feature>
<evidence type="ECO:0000256" key="5">
    <source>
        <dbReference type="ARBA" id="ARBA00022679"/>
    </source>
</evidence>
<keyword evidence="6 19" id="KW-0812">Transmembrane</keyword>
<dbReference type="GO" id="GO:0046872">
    <property type="term" value="F:metal ion binding"/>
    <property type="evidence" value="ECO:0007669"/>
    <property type="project" value="UniProtKB-KW"/>
</dbReference>
<dbReference type="Pfam" id="PF01219">
    <property type="entry name" value="DAGK_prokar"/>
    <property type="match status" value="1"/>
</dbReference>
<feature type="binding site" evidence="17">
    <location>
        <position position="13"/>
    </location>
    <ligand>
        <name>ATP</name>
        <dbReference type="ChEBI" id="CHEBI:30616"/>
    </ligand>
</feature>
<evidence type="ECO:0000256" key="3">
    <source>
        <dbReference type="ARBA" id="ARBA00022475"/>
    </source>
</evidence>
<keyword evidence="13" id="KW-0594">Phospholipid biosynthesis</keyword>
<keyword evidence="9 17" id="KW-0067">ATP-binding</keyword>
<evidence type="ECO:0000256" key="9">
    <source>
        <dbReference type="ARBA" id="ARBA00022840"/>
    </source>
</evidence>
<keyword evidence="8 20" id="KW-0418">Kinase</keyword>
<gene>
    <name evidence="20" type="ORF">HNR31_000274</name>
</gene>
<dbReference type="PANTHER" id="PTHR34299">
    <property type="entry name" value="DIACYLGLYCEROL KINASE"/>
    <property type="match status" value="1"/>
</dbReference>
<keyword evidence="18" id="KW-0479">Metal-binding</keyword>
<comment type="caution">
    <text evidence="20">The sequence shown here is derived from an EMBL/GenBank/DDBJ whole genome shotgun (WGS) entry which is preliminary data.</text>
</comment>
<dbReference type="GO" id="GO:0008654">
    <property type="term" value="P:phospholipid biosynthetic process"/>
    <property type="evidence" value="ECO:0007669"/>
    <property type="project" value="UniProtKB-KW"/>
</dbReference>
<keyword evidence="21" id="KW-1185">Reference proteome</keyword>
<protein>
    <submittedName>
        <fullName evidence="20">Undecaprenol kinase</fullName>
        <ecNumber evidence="20">2.7.1.66</ecNumber>
    </submittedName>
</protein>